<protein>
    <recommendedName>
        <fullName evidence="4">Helicase XPB/Ssl2 N-terminal domain-containing protein</fullName>
    </recommendedName>
</protein>
<sequence length="614" mass="68308">MARAGQEREALTAEQAFDRLTTEHLRPLVRLLGSDPPKRKGELVAAVAGAMTTPARLRALYDRLEPLAQLAVREAAHAPDGRYSRTRFVAAHGREPDWFQPSNNPHSYWDRRETPTHLVLFFPDYEHLPTDVRPLLRFLPPPDPFRIPTRTEPPAEHTLPQASWDQKGPDETVPVRVRETAREAEADLFAVLRLIDAGKVRVTDKKQHPTESSLKVVAGVLTGGDFYTAEDEDEFDHDPAADLAIKAFAWPMLVQAAGLAEKRSGVLKLTPAGRTALNREPSEVLGKVWAAWEKNRLFDEFARVEAVKGQGRASLTAAATRRKAVFAVLKDCQPDAWFAIDDLWRFMRATERGFSLVGERDAWKLYITDAEYGSLGYDDEHSWEQLQGRFVLALLFEYAATVGLLDVAYVPPQGARGDFWGRWGADDLSCFSRYDGLLYVRINPLGAWVLGQVKAYQPAAPQKTDAVRVLANLDVVATHTPSAADRLTLERFADSTSPAVWKLSAAKIVSVVEQGGRIEELREFLATRSAEPVPATVETFLADLQHKAEQIRDDGPARIIACASAHVAAELANDRQLKGKCFVAGDRLIVRESDLAAVRKVVHRLGYVWPIPSE</sequence>
<gene>
    <name evidence="2" type="ORF">C1280_37010</name>
</gene>
<proteinExistence type="predicted"/>
<dbReference type="EMBL" id="CP025958">
    <property type="protein sequence ID" value="AWM42044.1"/>
    <property type="molecule type" value="Genomic_DNA"/>
</dbReference>
<evidence type="ECO:0000313" key="2">
    <source>
        <dbReference type="EMBL" id="AWM42044.1"/>
    </source>
</evidence>
<evidence type="ECO:0000256" key="1">
    <source>
        <dbReference type="SAM" id="MobiDB-lite"/>
    </source>
</evidence>
<keyword evidence="3" id="KW-1185">Reference proteome</keyword>
<dbReference type="KEGG" id="gog:C1280_37010"/>
<evidence type="ECO:0008006" key="4">
    <source>
        <dbReference type="Google" id="ProtNLM"/>
    </source>
</evidence>
<feature type="region of interest" description="Disordered" evidence="1">
    <location>
        <begin position="148"/>
        <end position="170"/>
    </location>
</feature>
<organism evidence="2 3">
    <name type="scientific">Gemmata obscuriglobus</name>
    <dbReference type="NCBI Taxonomy" id="114"/>
    <lineage>
        <taxon>Bacteria</taxon>
        <taxon>Pseudomonadati</taxon>
        <taxon>Planctomycetota</taxon>
        <taxon>Planctomycetia</taxon>
        <taxon>Gemmatales</taxon>
        <taxon>Gemmataceae</taxon>
        <taxon>Gemmata</taxon>
    </lineage>
</organism>
<dbReference type="AlphaFoldDB" id="A0A2Z3HJM7"/>
<dbReference type="RefSeq" id="WP_010036059.1">
    <property type="nucleotide sequence ID" value="NZ_CP025958.1"/>
</dbReference>
<evidence type="ECO:0000313" key="3">
    <source>
        <dbReference type="Proteomes" id="UP000245802"/>
    </source>
</evidence>
<name>A0A2Z3HJM7_9BACT</name>
<accession>A0A2Z3HJM7</accession>
<dbReference type="OrthoDB" id="443235at2"/>
<reference evidence="2 3" key="1">
    <citation type="submission" date="2018-01" db="EMBL/GenBank/DDBJ databases">
        <title>G. obscuriglobus.</title>
        <authorList>
            <person name="Franke J."/>
            <person name="Blomberg W."/>
            <person name="Selmecki A."/>
        </authorList>
    </citation>
    <scope>NUCLEOTIDE SEQUENCE [LARGE SCALE GENOMIC DNA]</scope>
    <source>
        <strain evidence="2 3">DSM 5831</strain>
    </source>
</reference>
<dbReference type="Proteomes" id="UP000245802">
    <property type="component" value="Chromosome"/>
</dbReference>